<dbReference type="InterPro" id="IPR002161">
    <property type="entry name" value="PdxT/SNO"/>
</dbReference>
<dbReference type="Pfam" id="PF01174">
    <property type="entry name" value="SNO"/>
    <property type="match status" value="1"/>
</dbReference>
<dbReference type="GO" id="GO:0005829">
    <property type="term" value="C:cytosol"/>
    <property type="evidence" value="ECO:0007669"/>
    <property type="project" value="TreeGrafter"/>
</dbReference>
<dbReference type="GO" id="GO:0004359">
    <property type="term" value="F:glutaminase activity"/>
    <property type="evidence" value="ECO:0007669"/>
    <property type="project" value="InterPro"/>
</dbReference>
<organism evidence="2">
    <name type="scientific">marine metagenome</name>
    <dbReference type="NCBI Taxonomy" id="408172"/>
    <lineage>
        <taxon>unclassified sequences</taxon>
        <taxon>metagenomes</taxon>
        <taxon>ecological metagenomes</taxon>
    </lineage>
</organism>
<evidence type="ECO:0000256" key="1">
    <source>
        <dbReference type="ARBA" id="ARBA00022962"/>
    </source>
</evidence>
<sequence>MKIGVLALQGSVSEHHMSLVRLGMDVVDVREPSDLKGLKGLIMPGGESTTLRKLLINAGLWNTISESDIPIMATCAGAILMGKSDGSTFEKMDFRIDRNYYGRQKDSFEKDIMIRNNQKFRGIFIRAPGIVSRGNKTKAIAWDGKMIVGCMMDKHMALTFHPELTDDLTFHQMWIEGL</sequence>
<dbReference type="PIRSF" id="PIRSF005639">
    <property type="entry name" value="Glut_amidoT_SNO"/>
    <property type="match status" value="1"/>
</dbReference>
<dbReference type="PANTHER" id="PTHR31559">
    <property type="entry name" value="PYRIDOXAL 5'-PHOSPHATE SYNTHASE SUBUNIT SNO"/>
    <property type="match status" value="1"/>
</dbReference>
<dbReference type="SUPFAM" id="SSF52317">
    <property type="entry name" value="Class I glutamine amidotransferase-like"/>
    <property type="match status" value="1"/>
</dbReference>
<dbReference type="NCBIfam" id="TIGR03800">
    <property type="entry name" value="PLP_synth_Pdx2"/>
    <property type="match status" value="1"/>
</dbReference>
<dbReference type="PROSITE" id="PS51130">
    <property type="entry name" value="PDXT_SNO_2"/>
    <property type="match status" value="1"/>
</dbReference>
<evidence type="ECO:0000313" key="2">
    <source>
        <dbReference type="EMBL" id="SVB24604.1"/>
    </source>
</evidence>
<gene>
    <name evidence="2" type="ORF">METZ01_LOCUS177458</name>
</gene>
<reference evidence="2" key="1">
    <citation type="submission" date="2018-05" db="EMBL/GenBank/DDBJ databases">
        <authorList>
            <person name="Lanie J.A."/>
            <person name="Ng W.-L."/>
            <person name="Kazmierczak K.M."/>
            <person name="Andrzejewski T.M."/>
            <person name="Davidsen T.M."/>
            <person name="Wayne K.J."/>
            <person name="Tettelin H."/>
            <person name="Glass J.I."/>
            <person name="Rusch D."/>
            <person name="Podicherti R."/>
            <person name="Tsui H.-C.T."/>
            <person name="Winkler M.E."/>
        </authorList>
    </citation>
    <scope>NUCLEOTIDE SEQUENCE</scope>
</reference>
<name>A0A382CFE9_9ZZZZ</name>
<dbReference type="EMBL" id="UINC01034173">
    <property type="protein sequence ID" value="SVB24604.1"/>
    <property type="molecule type" value="Genomic_DNA"/>
</dbReference>
<evidence type="ECO:0008006" key="3">
    <source>
        <dbReference type="Google" id="ProtNLM"/>
    </source>
</evidence>
<dbReference type="PROSITE" id="PS51273">
    <property type="entry name" value="GATASE_TYPE_1"/>
    <property type="match status" value="1"/>
</dbReference>
<protein>
    <recommendedName>
        <fullName evidence="3">Glutaminase</fullName>
    </recommendedName>
</protein>
<dbReference type="Gene3D" id="3.40.50.880">
    <property type="match status" value="1"/>
</dbReference>
<proteinExistence type="predicted"/>
<dbReference type="AlphaFoldDB" id="A0A382CFE9"/>
<accession>A0A382CFE9</accession>
<dbReference type="PANTHER" id="PTHR31559:SF0">
    <property type="entry name" value="PYRIDOXAL 5'-PHOSPHATE SYNTHASE SUBUNIT SNO1-RELATED"/>
    <property type="match status" value="1"/>
</dbReference>
<dbReference type="GO" id="GO:0042823">
    <property type="term" value="P:pyridoxal phosphate biosynthetic process"/>
    <property type="evidence" value="ECO:0007669"/>
    <property type="project" value="InterPro"/>
</dbReference>
<dbReference type="GO" id="GO:1903600">
    <property type="term" value="C:glutaminase complex"/>
    <property type="evidence" value="ECO:0007669"/>
    <property type="project" value="TreeGrafter"/>
</dbReference>
<dbReference type="GO" id="GO:0008614">
    <property type="term" value="P:pyridoxine metabolic process"/>
    <property type="evidence" value="ECO:0007669"/>
    <property type="project" value="TreeGrafter"/>
</dbReference>
<keyword evidence="1" id="KW-0315">Glutamine amidotransferase</keyword>
<dbReference type="InterPro" id="IPR029062">
    <property type="entry name" value="Class_I_gatase-like"/>
</dbReference>